<sequence>MSAASSSKAQSTHSVEETIKIYTDWANHYLEKARSKQTIRDLQHDVNDGVLLAIIIEAVTNDKIPAIKPKPRTSSQMIENIEACLSYLANLGVNIDGLSAKAIHNGNLKGILGLFFSLSRYKQQQKNNIQAQQQRQQQQQRKQQSTRSTTSGATSRVAPSQNNPEMLSRLPSPFKKGQASKETAMANAQMSKKSGSFGASDRDRVRPSGYSSANQTQGQGSSIPTSRTTSAASSRSTSPSSHSGIPTPGGRSASRSNSLSDKHGSKIVHSTSTSSASSLASNTSGKGATKSQSATAAGKKSMLDKLFNSKERDKTKANVKTKSTPKSDAYKDPSKSLAEARAISHGKVTTATKESKPGLFGKSKPGSKVKEDKNTPGLKKNSPSAGRKPATKVDPKSAQGNSPSSVRKSKISAPIKGVPAQRGNQRTVAQNINQSAHSVGQPPGGSGRGVPGQQKSTGLSRPNTVKVSNQQAAADNRKASAISAKEAKGGTPFQKIPQTNQSRPLPPSRMPTTQLQSPQQEVHPGYNTNSLSRSQGQQIASPSSGASTPSSGIPRGFYKAAPNRAGNESGGELRHPQILSPTGSLQRVKSPYNSLTRRPQPAAILNNSPQSATSQPITSQRRDSAQNNTGHSQPVVNSPTNSISRQSSGGSPKQNNSPQSGSPQHSGSSQQGSPQHVVSPSNSLRKTSPSNSLQRRIKMGIKYTENNVERALQSSGKISNSASSMSDSNNSTSSKSGNSDQSNDSVIYRPSETEDNMSGLESDSNMRSVNKPERKIQNTNGAPTADDPTSKIKDHITALKEQRERKAAMNNKNSNGPKVETTFDSEVTTENIAGTSSPKETTFEVEEDENFELDTMDIKPMEPLERSTPYSYLRAFSKDGTDNQRTFNRYNFPGSSSYQHTPASQASSRIGVNRLLDPNKFLSNSMKRTTSNCQSVQETDYGSDAESCDMAGGYVSDGDVLRTNRQDDYSGYMSEGGASLYARRMQQRFREGMQAVRECMQKSNQLIDNDSFDDESSISSGEISDSIDNLSTDDNIVNAVSAPANQDEYTHYSGSPNNHKNTNQLNQKHYNSLDSASNSPYMRYKKDDSRKLNILSDSEIDTGPWERRNDLKSNFGGRFRHDYVSVAPVLKNSAGSQSDIVKYSGGQSTAELTTSPRPAANARSNVMKQDSGTNTDTSSFIRKVPNQRGVSSGMQPPGAVQYAYRRQAGNVAIPTAGGKYTQRLSNMQGTRLANPDGSPRVYAYKKSPGNESAPEMYSTSTLERMRNRGIIPQSKTQIGISNRDGHQGQQLHGDMEQYRSNTLGRKRPDSSLKEKLFGSRNSLNKGQTGQGGLSSDTIISNPHATLSTKKAEGQGQPGQRPADNQGRRSLSYINNYLSPDLSGNRPASTSSPIGWMKNGRASPVNGAQGQMSDTESMDSLPHQGSTVHQQIQTARALGNASRNLIAQEKESNLHRSDSFKSSKSERLYPTYMQQKMSPSTDISRTGSFTNVHGVPGNMPSPSGSTSSRSSSHFAYPLTPFSLSSMNGGGNIRSPSQYSDSITMGLKDDIHGSALSLASQNSSVYSTQEDKQASEIRKLRRELEAAQDKVSTLTTQLGTNAHVVAAFEQSLSNMTNRLSQLTSTAEQKDSELMELRATIERLQRSGNLLSNPTSQGSMFRDRDGSISGLTDTPKMTRHLSNDSMSSINSMSSACSGASQQSSATDTENGKKKHKKGWLRSSFSKAFTSKKKKNKNGSMSDVEPDTASVRSDHSLRSDHSVPNSPMLHGAVPPGMGPLGPIKMSTSSHAFGDHESDTESVIQLQMQLREKDMKLTDVRLEALSSASQLEQLRDTMTRMKNEMSQLKNDNDRLQTMITGKAKSPDALSTSMSILKSTESLDKRLSLGSTHSNLDLLLHSDDEREGRRVTISVFLGANEDQSALAKSNVLEAMIGSMSVSGKIKWDMLDTIVKRVFKEYVLRLDPTTNLGLSGDSIMCYHIGDVIRQKDSPQPEFLPCGYLVGDNMQIKLSLRGAPHNSIDCLAFESLIPKSILQRYVSLLMEHRRIILCGPSGTGKTYLAQKLAEHLLQRSNTENTAGAIATFNVDHKSSKELRQYLQNIAEQCETPDSKDLPSVIILDNLHHVSSLGEVFNGFLNCKYLKCPYIIGTMNQATCSTTNLQLHHNFRWVLCANHMEPVKGFLGRYLRRKLCESEVKTGSRNPDLSKVVDWMPKVWQHLNKFLETHSSSDVTIGPRLFLSCPMDMAGSQVWFTDLWNYSITPYLLEAVREGIQLYGRRAPWEDPAEWVIGSYPWTNVNTDPEFPNLLRLRPEDVGYENPAVAVSGTNPKKAEPQTEAEDPLLSMLMKLQEAASYSSPQSADSDNVSLDSHSSVTSSNTRDENTSSSVESTI</sequence>
<feature type="compositionally biased region" description="Polar residues" evidence="4">
    <location>
        <begin position="605"/>
        <end position="650"/>
    </location>
</feature>
<dbReference type="InterPro" id="IPR036872">
    <property type="entry name" value="CH_dom_sf"/>
</dbReference>
<feature type="compositionally biased region" description="Low complexity" evidence="4">
    <location>
        <begin position="1680"/>
        <end position="1701"/>
    </location>
</feature>
<name>A0A8J1XK11_OWEFU</name>
<feature type="region of interest" description="Disordered" evidence="4">
    <location>
        <begin position="1147"/>
        <end position="1180"/>
    </location>
</feature>
<dbReference type="EMBL" id="CAIIXF020000011">
    <property type="protein sequence ID" value="CAH1798480.1"/>
    <property type="molecule type" value="Genomic_DNA"/>
</dbReference>
<feature type="compositionally biased region" description="Basic and acidic residues" evidence="4">
    <location>
        <begin position="301"/>
        <end position="316"/>
    </location>
</feature>
<evidence type="ECO:0000256" key="2">
    <source>
        <dbReference type="ARBA" id="ARBA00023054"/>
    </source>
</evidence>
<dbReference type="PROSITE" id="PS50021">
    <property type="entry name" value="CH"/>
    <property type="match status" value="1"/>
</dbReference>
<dbReference type="OrthoDB" id="2161974at2759"/>
<feature type="compositionally biased region" description="Polar residues" evidence="4">
    <location>
        <begin position="422"/>
        <end position="438"/>
    </location>
</feature>
<comment type="similarity">
    <text evidence="1">Belongs to the Nav/unc-53 family.</text>
</comment>
<dbReference type="Gene3D" id="1.10.418.10">
    <property type="entry name" value="Calponin-like domain"/>
    <property type="match status" value="1"/>
</dbReference>
<evidence type="ECO:0000256" key="3">
    <source>
        <dbReference type="SAM" id="Coils"/>
    </source>
</evidence>
<feature type="compositionally biased region" description="Low complexity" evidence="4">
    <location>
        <begin position="539"/>
        <end position="553"/>
    </location>
</feature>
<dbReference type="Proteomes" id="UP000749559">
    <property type="component" value="Unassembled WGS sequence"/>
</dbReference>
<dbReference type="PANTHER" id="PTHR12784">
    <property type="entry name" value="STEERIN"/>
    <property type="match status" value="1"/>
</dbReference>
<feature type="compositionally biased region" description="Polar residues" evidence="4">
    <location>
        <begin position="1405"/>
        <end position="1414"/>
    </location>
</feature>
<dbReference type="InterPro" id="IPR001715">
    <property type="entry name" value="CH_dom"/>
</dbReference>
<proteinExistence type="inferred from homology"/>
<keyword evidence="6" id="KW-1185">Reference proteome</keyword>
<dbReference type="Pfam" id="PF25408">
    <property type="entry name" value="AAA_lid_NAV1"/>
    <property type="match status" value="1"/>
</dbReference>
<feature type="compositionally biased region" description="Low complexity" evidence="4">
    <location>
        <begin position="651"/>
        <end position="681"/>
    </location>
</feature>
<feature type="compositionally biased region" description="Polar residues" evidence="4">
    <location>
        <begin position="579"/>
        <end position="597"/>
    </location>
</feature>
<reference evidence="5" key="1">
    <citation type="submission" date="2022-03" db="EMBL/GenBank/DDBJ databases">
        <authorList>
            <person name="Martin C."/>
        </authorList>
    </citation>
    <scope>NUCLEOTIDE SEQUENCE</scope>
</reference>
<feature type="compositionally biased region" description="Polar residues" evidence="4">
    <location>
        <begin position="285"/>
        <end position="295"/>
    </location>
</feature>
<dbReference type="InterPro" id="IPR003593">
    <property type="entry name" value="AAA+_ATPase"/>
</dbReference>
<dbReference type="CDD" id="cd21212">
    <property type="entry name" value="CH_NAV2-like"/>
    <property type="match status" value="1"/>
</dbReference>
<feature type="compositionally biased region" description="Low complexity" evidence="4">
    <location>
        <begin position="719"/>
        <end position="745"/>
    </location>
</feature>
<feature type="compositionally biased region" description="Polar residues" evidence="4">
    <location>
        <begin position="1319"/>
        <end position="1348"/>
    </location>
</feature>
<evidence type="ECO:0000313" key="6">
    <source>
        <dbReference type="Proteomes" id="UP000749559"/>
    </source>
</evidence>
<feature type="compositionally biased region" description="Low complexity" evidence="4">
    <location>
        <begin position="221"/>
        <end position="249"/>
    </location>
</feature>
<feature type="compositionally biased region" description="Basic and acidic residues" evidence="4">
    <location>
        <begin position="1748"/>
        <end position="1757"/>
    </location>
</feature>
<organism evidence="5 6">
    <name type="scientific">Owenia fusiformis</name>
    <name type="common">Polychaete worm</name>
    <dbReference type="NCBI Taxonomy" id="6347"/>
    <lineage>
        <taxon>Eukaryota</taxon>
        <taxon>Metazoa</taxon>
        <taxon>Spiralia</taxon>
        <taxon>Lophotrochozoa</taxon>
        <taxon>Annelida</taxon>
        <taxon>Polychaeta</taxon>
        <taxon>Sedentaria</taxon>
        <taxon>Canalipalpata</taxon>
        <taxon>Sabellida</taxon>
        <taxon>Oweniida</taxon>
        <taxon>Oweniidae</taxon>
        <taxon>Owenia</taxon>
    </lineage>
</organism>
<feature type="compositionally biased region" description="Low complexity" evidence="4">
    <location>
        <begin position="1017"/>
        <end position="1029"/>
    </location>
</feature>
<dbReference type="SMART" id="SM00033">
    <property type="entry name" value="CH"/>
    <property type="match status" value="1"/>
</dbReference>
<feature type="compositionally biased region" description="Polar residues" evidence="4">
    <location>
        <begin position="682"/>
        <end position="694"/>
    </location>
</feature>
<feature type="compositionally biased region" description="Polar residues" evidence="4">
    <location>
        <begin position="1367"/>
        <end position="1377"/>
    </location>
</feature>
<accession>A0A8J1XK11</accession>
<dbReference type="Pfam" id="PF00004">
    <property type="entry name" value="AAA"/>
    <property type="match status" value="1"/>
</dbReference>
<feature type="coiled-coil region" evidence="3">
    <location>
        <begin position="1826"/>
        <end position="1853"/>
    </location>
</feature>
<feature type="region of interest" description="Disordered" evidence="4">
    <location>
        <begin position="1642"/>
        <end position="1766"/>
    </location>
</feature>
<dbReference type="Gene3D" id="3.40.50.300">
    <property type="entry name" value="P-loop containing nucleotide triphosphate hydrolases"/>
    <property type="match status" value="1"/>
</dbReference>
<dbReference type="InterPro" id="IPR003959">
    <property type="entry name" value="ATPase_AAA_core"/>
</dbReference>
<dbReference type="PANTHER" id="PTHR12784:SF28">
    <property type="entry name" value="PROTEIN SICKIE"/>
    <property type="match status" value="1"/>
</dbReference>
<feature type="compositionally biased region" description="Polar residues" evidence="4">
    <location>
        <begin position="2347"/>
        <end position="2360"/>
    </location>
</feature>
<comment type="caution">
    <text evidence="5">The sequence shown here is derived from an EMBL/GenBank/DDBJ whole genome shotgun (WGS) entry which is preliminary data.</text>
</comment>
<feature type="region of interest" description="Disordered" evidence="4">
    <location>
        <begin position="2313"/>
        <end position="2386"/>
    </location>
</feature>
<dbReference type="InterPro" id="IPR057126">
    <property type="entry name" value="NAV1-like_ubiquitin-like"/>
</dbReference>
<protein>
    <submittedName>
        <fullName evidence="5">Uncharacterized protein</fullName>
    </submittedName>
</protein>
<evidence type="ECO:0000313" key="5">
    <source>
        <dbReference type="EMBL" id="CAH1798480.1"/>
    </source>
</evidence>
<dbReference type="FunFam" id="3.40.50.300:FF:000316">
    <property type="entry name" value="Putative neuron navigator 3"/>
    <property type="match status" value="1"/>
</dbReference>
<feature type="compositionally biased region" description="Low complexity" evidence="4">
    <location>
        <begin position="126"/>
        <end position="156"/>
    </location>
</feature>
<dbReference type="SUPFAM" id="SSF47576">
    <property type="entry name" value="Calponin-homology domain, CH-domain"/>
    <property type="match status" value="1"/>
</dbReference>
<feature type="compositionally biased region" description="Low complexity" evidence="4">
    <location>
        <begin position="270"/>
        <end position="284"/>
    </location>
</feature>
<dbReference type="GO" id="GO:0005524">
    <property type="term" value="F:ATP binding"/>
    <property type="evidence" value="ECO:0007669"/>
    <property type="project" value="InterPro"/>
</dbReference>
<evidence type="ECO:0000256" key="1">
    <source>
        <dbReference type="ARBA" id="ARBA00006255"/>
    </source>
</evidence>
<feature type="region of interest" description="Disordered" evidence="4">
    <location>
        <begin position="1318"/>
        <end position="1422"/>
    </location>
</feature>
<feature type="region of interest" description="Disordered" evidence="4">
    <location>
        <begin position="1008"/>
        <end position="1030"/>
    </location>
</feature>
<dbReference type="SMART" id="SM00382">
    <property type="entry name" value="AAA"/>
    <property type="match status" value="1"/>
</dbReference>
<feature type="compositionally biased region" description="Polar residues" evidence="4">
    <location>
        <begin position="453"/>
        <end position="473"/>
    </location>
</feature>
<dbReference type="Pfam" id="PF00307">
    <property type="entry name" value="CH"/>
    <property type="match status" value="1"/>
</dbReference>
<keyword evidence="2 3" id="KW-0175">Coiled coil</keyword>
<dbReference type="Pfam" id="PF23092">
    <property type="entry name" value="Ubiquitin_6"/>
    <property type="match status" value="1"/>
</dbReference>
<dbReference type="InterPro" id="IPR027417">
    <property type="entry name" value="P-loop_NTPase"/>
</dbReference>
<gene>
    <name evidence="5" type="ORF">OFUS_LOCUS22625</name>
</gene>
<feature type="compositionally biased region" description="Polar residues" evidence="4">
    <location>
        <begin position="209"/>
        <end position="220"/>
    </location>
</feature>
<feature type="region of interest" description="Disordered" evidence="4">
    <location>
        <begin position="1273"/>
        <end position="1292"/>
    </location>
</feature>
<feature type="region of interest" description="Disordered" evidence="4">
    <location>
        <begin position="126"/>
        <end position="791"/>
    </location>
</feature>
<dbReference type="InterPro" id="IPR057568">
    <property type="entry name" value="CortBP2_NAV1-like_AAA_lid"/>
</dbReference>
<feature type="compositionally biased region" description="Low complexity" evidence="4">
    <location>
        <begin position="2361"/>
        <end position="2371"/>
    </location>
</feature>
<dbReference type="GO" id="GO:0016887">
    <property type="term" value="F:ATP hydrolysis activity"/>
    <property type="evidence" value="ECO:0007669"/>
    <property type="project" value="InterPro"/>
</dbReference>
<dbReference type="SUPFAM" id="SSF52540">
    <property type="entry name" value="P-loop containing nucleoside triphosphate hydrolases"/>
    <property type="match status" value="1"/>
</dbReference>
<feature type="compositionally biased region" description="Polar residues" evidence="4">
    <location>
        <begin position="1643"/>
        <end position="1656"/>
    </location>
</feature>
<feature type="compositionally biased region" description="Polar residues" evidence="4">
    <location>
        <begin position="510"/>
        <end position="538"/>
    </location>
</feature>
<dbReference type="InterPro" id="IPR039041">
    <property type="entry name" value="Nav/unc-53"/>
</dbReference>
<dbReference type="GO" id="GO:0022008">
    <property type="term" value="P:neurogenesis"/>
    <property type="evidence" value="ECO:0007669"/>
    <property type="project" value="InterPro"/>
</dbReference>
<feature type="compositionally biased region" description="Polar residues" evidence="4">
    <location>
        <begin position="759"/>
        <end position="768"/>
    </location>
</feature>
<evidence type="ECO:0000256" key="4">
    <source>
        <dbReference type="SAM" id="MobiDB-lite"/>
    </source>
</evidence>